<accession>A0A4R6QKE7</accession>
<dbReference type="InterPro" id="IPR009057">
    <property type="entry name" value="Homeodomain-like_sf"/>
</dbReference>
<evidence type="ECO:0000256" key="2">
    <source>
        <dbReference type="ARBA" id="ARBA00023125"/>
    </source>
</evidence>
<dbReference type="GO" id="GO:0003700">
    <property type="term" value="F:DNA-binding transcription factor activity"/>
    <property type="evidence" value="ECO:0007669"/>
    <property type="project" value="InterPro"/>
</dbReference>
<proteinExistence type="predicted"/>
<feature type="domain" description="HTH araC/xylS-type" evidence="6">
    <location>
        <begin position="187"/>
        <end position="284"/>
    </location>
</feature>
<evidence type="ECO:0000313" key="7">
    <source>
        <dbReference type="EMBL" id="TDP63777.1"/>
    </source>
</evidence>
<dbReference type="SUPFAM" id="SSF46689">
    <property type="entry name" value="Homeodomain-like"/>
    <property type="match status" value="2"/>
</dbReference>
<evidence type="ECO:0000256" key="3">
    <source>
        <dbReference type="ARBA" id="ARBA00023159"/>
    </source>
</evidence>
<protein>
    <submittedName>
        <fullName evidence="7">AraC family transcriptional regulator</fullName>
    </submittedName>
</protein>
<reference evidence="7 8" key="1">
    <citation type="submission" date="2019-03" db="EMBL/GenBank/DDBJ databases">
        <title>Genomic Encyclopedia of Type Strains, Phase IV (KMG-IV): sequencing the most valuable type-strain genomes for metagenomic binning, comparative biology and taxonomic classification.</title>
        <authorList>
            <person name="Goeker M."/>
        </authorList>
    </citation>
    <scope>NUCLEOTIDE SEQUENCE [LARGE SCALE GENOMIC DNA]</scope>
    <source>
        <strain evidence="7 8">DSM 16998</strain>
    </source>
</reference>
<dbReference type="PANTHER" id="PTHR46796">
    <property type="entry name" value="HTH-TYPE TRANSCRIPTIONAL ACTIVATOR RHAS-RELATED"/>
    <property type="match status" value="1"/>
</dbReference>
<dbReference type="Pfam" id="PF12852">
    <property type="entry name" value="Cupin_6"/>
    <property type="match status" value="1"/>
</dbReference>
<dbReference type="InterPro" id="IPR050204">
    <property type="entry name" value="AraC_XylS_family_regulators"/>
</dbReference>
<evidence type="ECO:0000256" key="4">
    <source>
        <dbReference type="ARBA" id="ARBA00023163"/>
    </source>
</evidence>
<evidence type="ECO:0000313" key="8">
    <source>
        <dbReference type="Proteomes" id="UP000295361"/>
    </source>
</evidence>
<organism evidence="7 8">
    <name type="scientific">Roseateles toxinivorans</name>
    <dbReference type="NCBI Taxonomy" id="270368"/>
    <lineage>
        <taxon>Bacteria</taxon>
        <taxon>Pseudomonadati</taxon>
        <taxon>Pseudomonadota</taxon>
        <taxon>Betaproteobacteria</taxon>
        <taxon>Burkholderiales</taxon>
        <taxon>Sphaerotilaceae</taxon>
        <taxon>Roseateles</taxon>
    </lineage>
</organism>
<dbReference type="AlphaFoldDB" id="A0A4R6QKE7"/>
<dbReference type="SUPFAM" id="SSF51215">
    <property type="entry name" value="Regulatory protein AraC"/>
    <property type="match status" value="1"/>
</dbReference>
<dbReference type="Gene3D" id="1.10.10.60">
    <property type="entry name" value="Homeodomain-like"/>
    <property type="match status" value="2"/>
</dbReference>
<keyword evidence="3" id="KW-0010">Activator</keyword>
<feature type="compositionally biased region" description="Low complexity" evidence="5">
    <location>
        <begin position="285"/>
        <end position="296"/>
    </location>
</feature>
<name>A0A4R6QKE7_9BURK</name>
<dbReference type="RefSeq" id="WP_133701646.1">
    <property type="nucleotide sequence ID" value="NZ_SNXS01000004.1"/>
</dbReference>
<gene>
    <name evidence="7" type="ORF">DES47_10459</name>
</gene>
<evidence type="ECO:0000259" key="6">
    <source>
        <dbReference type="PROSITE" id="PS01124"/>
    </source>
</evidence>
<dbReference type="PANTHER" id="PTHR46796:SF7">
    <property type="entry name" value="ARAC FAMILY TRANSCRIPTIONAL REGULATOR"/>
    <property type="match status" value="1"/>
</dbReference>
<dbReference type="InterPro" id="IPR032783">
    <property type="entry name" value="AraC_lig"/>
</dbReference>
<evidence type="ECO:0000256" key="5">
    <source>
        <dbReference type="SAM" id="MobiDB-lite"/>
    </source>
</evidence>
<dbReference type="Proteomes" id="UP000295361">
    <property type="component" value="Unassembled WGS sequence"/>
</dbReference>
<evidence type="ECO:0000256" key="1">
    <source>
        <dbReference type="ARBA" id="ARBA00023015"/>
    </source>
</evidence>
<keyword evidence="1" id="KW-0805">Transcription regulation</keyword>
<comment type="caution">
    <text evidence="7">The sequence shown here is derived from an EMBL/GenBank/DDBJ whole genome shotgun (WGS) entry which is preliminary data.</text>
</comment>
<dbReference type="FunCoup" id="A0A4R6QKE7">
    <property type="interactions" value="102"/>
</dbReference>
<dbReference type="PROSITE" id="PS00041">
    <property type="entry name" value="HTH_ARAC_FAMILY_1"/>
    <property type="match status" value="1"/>
</dbReference>
<dbReference type="InterPro" id="IPR018062">
    <property type="entry name" value="HTH_AraC-typ_CS"/>
</dbReference>
<dbReference type="InterPro" id="IPR037923">
    <property type="entry name" value="HTH-like"/>
</dbReference>
<dbReference type="SMART" id="SM00342">
    <property type="entry name" value="HTH_ARAC"/>
    <property type="match status" value="1"/>
</dbReference>
<keyword evidence="8" id="KW-1185">Reference proteome</keyword>
<feature type="region of interest" description="Disordered" evidence="5">
    <location>
        <begin position="284"/>
        <end position="307"/>
    </location>
</feature>
<sequence>MKTGPSLDRLSSLMERFRVQADLFHAGPLCGVTHFAERPSQGFLHVMRRGTMEVTHSAGSGAPLRLSVEEPSLLFYPRPLAHDFHNAPTEGSDFSCATLEFDCGAQHPLARALPPVVVLPLARVAGLEHTLALLFAETEQLRCGQRLLANRLFEVLLLQLLRWLLDHPEQAQLPTGLLTGLAHAQLAKTLVALHERPGEAWSLERMAGSAGMSRSAFAAAFKAQVGETPADYLANWRLAIAQAQLRQGQSVKSIAEQLGYGSAAALSRLFTQKLGVSPRAWMNQPAGSANSASSPPKKTLKSIGLVQ</sequence>
<keyword evidence="2" id="KW-0238">DNA-binding</keyword>
<dbReference type="InParanoid" id="A0A4R6QKE7"/>
<keyword evidence="4" id="KW-0804">Transcription</keyword>
<dbReference type="Pfam" id="PF12833">
    <property type="entry name" value="HTH_18"/>
    <property type="match status" value="1"/>
</dbReference>
<dbReference type="EMBL" id="SNXS01000004">
    <property type="protein sequence ID" value="TDP63777.1"/>
    <property type="molecule type" value="Genomic_DNA"/>
</dbReference>
<dbReference type="GO" id="GO:0043565">
    <property type="term" value="F:sequence-specific DNA binding"/>
    <property type="evidence" value="ECO:0007669"/>
    <property type="project" value="InterPro"/>
</dbReference>
<dbReference type="InterPro" id="IPR018060">
    <property type="entry name" value="HTH_AraC"/>
</dbReference>
<dbReference type="OrthoDB" id="9789899at2"/>
<dbReference type="PROSITE" id="PS01124">
    <property type="entry name" value="HTH_ARAC_FAMILY_2"/>
    <property type="match status" value="1"/>
</dbReference>